<name>A0A1Q5TL13_9GAMM</name>
<dbReference type="Proteomes" id="UP000186277">
    <property type="component" value="Unassembled WGS sequence"/>
</dbReference>
<proteinExistence type="predicted"/>
<evidence type="ECO:0000313" key="2">
    <source>
        <dbReference type="Proteomes" id="UP000186277"/>
    </source>
</evidence>
<dbReference type="AlphaFoldDB" id="A0A1Q5TL13"/>
<gene>
    <name evidence="1" type="ORF">Xentx_03485</name>
</gene>
<accession>A0A1Q5TL13</accession>
<reference evidence="1 2" key="1">
    <citation type="submission" date="2016-09" db="EMBL/GenBank/DDBJ databases">
        <title>Xenorhabdus thuongxuanensis sp. nov. and Xenorhabdus eapokensis sp. nov., isolated from Steinernema species.</title>
        <authorList>
            <person name="Kaempfer P."/>
            <person name="Tobias N.J."/>
            <person name="Phan Ke L."/>
            <person name="Bode H.B."/>
            <person name="Glaeser S.P."/>
        </authorList>
    </citation>
    <scope>NUCLEOTIDE SEQUENCE [LARGE SCALE GENOMIC DNA]</scope>
    <source>
        <strain evidence="1 2">30TX1</strain>
    </source>
</reference>
<evidence type="ECO:0000313" key="1">
    <source>
        <dbReference type="EMBL" id="OKP00887.1"/>
    </source>
</evidence>
<sequence length="229" mass="26111">MSVNNIIMDEVLIPPSLPQSRNNIIDESELDQKKLVVIINRHEKFRVGYKIIVYLTSGIFSIPFFITDENIDDLTYQITIPFSEIPLGSYNVFYIVTDLLYMETKSGSTPVSINYSASPQTPQTSLEAALVITGYEPVGYEYEILTIQVYDKQKNELIKNTDFQYKLIQPVNIIDVPEIGSNPDTRYSMITNEYGEFKINLKGQKFGRCIIQVTINNLVGNINHTMGEF</sequence>
<organism evidence="1 2">
    <name type="scientific">Xenorhabdus thuongxuanensis</name>
    <dbReference type="NCBI Taxonomy" id="1873484"/>
    <lineage>
        <taxon>Bacteria</taxon>
        <taxon>Pseudomonadati</taxon>
        <taxon>Pseudomonadota</taxon>
        <taxon>Gammaproteobacteria</taxon>
        <taxon>Enterobacterales</taxon>
        <taxon>Morganellaceae</taxon>
        <taxon>Xenorhabdus</taxon>
    </lineage>
</organism>
<evidence type="ECO:0008006" key="3">
    <source>
        <dbReference type="Google" id="ProtNLM"/>
    </source>
</evidence>
<protein>
    <recommendedName>
        <fullName evidence="3">Invasin</fullName>
    </recommendedName>
</protein>
<dbReference type="RefSeq" id="WP_074021772.1">
    <property type="nucleotide sequence ID" value="NZ_CAWMWP010000073.1"/>
</dbReference>
<dbReference type="EMBL" id="MKGR01000047">
    <property type="protein sequence ID" value="OKP00887.1"/>
    <property type="molecule type" value="Genomic_DNA"/>
</dbReference>
<comment type="caution">
    <text evidence="1">The sequence shown here is derived from an EMBL/GenBank/DDBJ whole genome shotgun (WGS) entry which is preliminary data.</text>
</comment>
<keyword evidence="2" id="KW-1185">Reference proteome</keyword>